<proteinExistence type="predicted"/>
<accession>A0A3B0UBH2</accession>
<dbReference type="AlphaFoldDB" id="A0A3B0UBH2"/>
<sequence length="153" mass="17411">GMLNPDGCGMGFNEILKQYQTFTKGITKAMKKNTLDQKTLSKIADSLRDQEVLNFQKIIGAFSLYFIKSKGKWDGGVKWLNAMGGESKYWMRNEFTLEWIMKATLRLHKVIPIKETVSMIPMDNLPFVLEQLARFSVKAATSVVKNKIKKEVG</sequence>
<reference evidence="1" key="1">
    <citation type="submission" date="2018-06" db="EMBL/GenBank/DDBJ databases">
        <authorList>
            <person name="Zhirakovskaya E."/>
        </authorList>
    </citation>
    <scope>NUCLEOTIDE SEQUENCE</scope>
</reference>
<name>A0A3B0UBH2_9ZZZZ</name>
<gene>
    <name evidence="1" type="ORF">MNBD_BACTEROID07-249</name>
</gene>
<protein>
    <submittedName>
        <fullName evidence="1">Uncharacterized protein</fullName>
    </submittedName>
</protein>
<organism evidence="1">
    <name type="scientific">hydrothermal vent metagenome</name>
    <dbReference type="NCBI Taxonomy" id="652676"/>
    <lineage>
        <taxon>unclassified sequences</taxon>
        <taxon>metagenomes</taxon>
        <taxon>ecological metagenomes</taxon>
    </lineage>
</organism>
<feature type="non-terminal residue" evidence="1">
    <location>
        <position position="1"/>
    </location>
</feature>
<dbReference type="EMBL" id="UOET01000219">
    <property type="protein sequence ID" value="VAW28305.1"/>
    <property type="molecule type" value="Genomic_DNA"/>
</dbReference>
<evidence type="ECO:0000313" key="1">
    <source>
        <dbReference type="EMBL" id="VAW28305.1"/>
    </source>
</evidence>